<dbReference type="InterPro" id="IPR020476">
    <property type="entry name" value="Nudix_hydrolase"/>
</dbReference>
<dbReference type="PRINTS" id="PR00502">
    <property type="entry name" value="NUDIXFAMILY"/>
</dbReference>
<comment type="similarity">
    <text evidence="2 4">Belongs to the Nudix hydrolase family.</text>
</comment>
<sequence>MEFTEIDTRLAAYAVVVERGEVLLSWFNGSEPGWTLPGGGVEFGETVEDAVVREVREETGFDVAVGAPLTTFTTWSTEGPRPFRSVRIVYLATVVGGTLGTLEVGGTTDRAAWIALDQLDAAGPRSAIVDIGLTATGDPRQPDSVGDRAAKTRPDLPH</sequence>
<evidence type="ECO:0000256" key="1">
    <source>
        <dbReference type="ARBA" id="ARBA00001946"/>
    </source>
</evidence>
<accession>A0A7W3P5M3</accession>
<dbReference type="AlphaFoldDB" id="A0A7W3P5M3"/>
<proteinExistence type="inferred from homology"/>
<evidence type="ECO:0000256" key="3">
    <source>
        <dbReference type="ARBA" id="ARBA00022801"/>
    </source>
</evidence>
<keyword evidence="3 4" id="KW-0378">Hydrolase</keyword>
<protein>
    <submittedName>
        <fullName evidence="7">8-oxo-dGTP diphosphatase</fullName>
        <ecNumber evidence="7">3.6.1.55</ecNumber>
    </submittedName>
</protein>
<dbReference type="PROSITE" id="PS51462">
    <property type="entry name" value="NUDIX"/>
    <property type="match status" value="1"/>
</dbReference>
<dbReference type="Gene3D" id="3.90.79.10">
    <property type="entry name" value="Nucleoside Triphosphate Pyrophosphohydrolase"/>
    <property type="match status" value="1"/>
</dbReference>
<dbReference type="SUPFAM" id="SSF55811">
    <property type="entry name" value="Nudix"/>
    <property type="match status" value="1"/>
</dbReference>
<dbReference type="Pfam" id="PF00293">
    <property type="entry name" value="NUDIX"/>
    <property type="match status" value="1"/>
</dbReference>
<dbReference type="InterPro" id="IPR020084">
    <property type="entry name" value="NUDIX_hydrolase_CS"/>
</dbReference>
<dbReference type="GO" id="GO:0035539">
    <property type="term" value="F:8-oxo-7,8-dihydrodeoxyguanosine triphosphate pyrophosphatase activity"/>
    <property type="evidence" value="ECO:0007669"/>
    <property type="project" value="UniProtKB-EC"/>
</dbReference>
<reference evidence="7 8" key="1">
    <citation type="submission" date="2020-07" db="EMBL/GenBank/DDBJ databases">
        <title>Sequencing the genomes of 1000 actinobacteria strains.</title>
        <authorList>
            <person name="Klenk H.-P."/>
        </authorList>
    </citation>
    <scope>NUCLEOTIDE SEQUENCE [LARGE SCALE GENOMIC DNA]</scope>
    <source>
        <strain evidence="7 8">DSM 100723</strain>
    </source>
</reference>
<feature type="domain" description="Nudix hydrolase" evidence="6">
    <location>
        <begin position="7"/>
        <end position="137"/>
    </location>
</feature>
<dbReference type="PANTHER" id="PTHR43046">
    <property type="entry name" value="GDP-MANNOSE MANNOSYL HYDROLASE"/>
    <property type="match status" value="1"/>
</dbReference>
<evidence type="ECO:0000256" key="4">
    <source>
        <dbReference type="RuleBase" id="RU003476"/>
    </source>
</evidence>
<dbReference type="PANTHER" id="PTHR43046:SF14">
    <property type="entry name" value="MUTT_NUDIX FAMILY PROTEIN"/>
    <property type="match status" value="1"/>
</dbReference>
<comment type="caution">
    <text evidence="7">The sequence shown here is derived from an EMBL/GenBank/DDBJ whole genome shotgun (WGS) entry which is preliminary data.</text>
</comment>
<dbReference type="EC" id="3.6.1.55" evidence="7"/>
<evidence type="ECO:0000256" key="2">
    <source>
        <dbReference type="ARBA" id="ARBA00005582"/>
    </source>
</evidence>
<organism evidence="7 8">
    <name type="scientific">Microlunatus kandeliicorticis</name>
    <dbReference type="NCBI Taxonomy" id="1759536"/>
    <lineage>
        <taxon>Bacteria</taxon>
        <taxon>Bacillati</taxon>
        <taxon>Actinomycetota</taxon>
        <taxon>Actinomycetes</taxon>
        <taxon>Propionibacteriales</taxon>
        <taxon>Propionibacteriaceae</taxon>
        <taxon>Microlunatus</taxon>
    </lineage>
</organism>
<evidence type="ECO:0000313" key="7">
    <source>
        <dbReference type="EMBL" id="MBA8794144.1"/>
    </source>
</evidence>
<feature type="compositionally biased region" description="Basic and acidic residues" evidence="5">
    <location>
        <begin position="145"/>
        <end position="158"/>
    </location>
</feature>
<dbReference type="InterPro" id="IPR000086">
    <property type="entry name" value="NUDIX_hydrolase_dom"/>
</dbReference>
<dbReference type="RefSeq" id="WP_182559653.1">
    <property type="nucleotide sequence ID" value="NZ_JACGWT010000002.1"/>
</dbReference>
<evidence type="ECO:0000313" key="8">
    <source>
        <dbReference type="Proteomes" id="UP000523079"/>
    </source>
</evidence>
<dbReference type="Proteomes" id="UP000523079">
    <property type="component" value="Unassembled WGS sequence"/>
</dbReference>
<evidence type="ECO:0000256" key="5">
    <source>
        <dbReference type="SAM" id="MobiDB-lite"/>
    </source>
</evidence>
<gene>
    <name evidence="7" type="ORF">FHX74_001749</name>
</gene>
<comment type="cofactor">
    <cofactor evidence="1">
        <name>Mg(2+)</name>
        <dbReference type="ChEBI" id="CHEBI:18420"/>
    </cofactor>
</comment>
<keyword evidence="8" id="KW-1185">Reference proteome</keyword>
<dbReference type="InterPro" id="IPR015797">
    <property type="entry name" value="NUDIX_hydrolase-like_dom_sf"/>
</dbReference>
<dbReference type="PROSITE" id="PS00893">
    <property type="entry name" value="NUDIX_BOX"/>
    <property type="match status" value="1"/>
</dbReference>
<name>A0A7W3P5M3_9ACTN</name>
<evidence type="ECO:0000259" key="6">
    <source>
        <dbReference type="PROSITE" id="PS51462"/>
    </source>
</evidence>
<feature type="region of interest" description="Disordered" evidence="5">
    <location>
        <begin position="134"/>
        <end position="158"/>
    </location>
</feature>
<dbReference type="EMBL" id="JACGWT010000002">
    <property type="protein sequence ID" value="MBA8794144.1"/>
    <property type="molecule type" value="Genomic_DNA"/>
</dbReference>